<gene>
    <name evidence="1" type="ORF">ACFVKH_06490</name>
</gene>
<evidence type="ECO:0000313" key="2">
    <source>
        <dbReference type="Proteomes" id="UP001600165"/>
    </source>
</evidence>
<comment type="caution">
    <text evidence="1">The sequence shown here is derived from an EMBL/GenBank/DDBJ whole genome shotgun (WGS) entry which is preliminary data.</text>
</comment>
<name>A0ABW6ICN4_9CYAN</name>
<keyword evidence="2" id="KW-1185">Reference proteome</keyword>
<dbReference type="EMBL" id="JBHZOL010000043">
    <property type="protein sequence ID" value="MFE4105916.1"/>
    <property type="molecule type" value="Genomic_DNA"/>
</dbReference>
<proteinExistence type="predicted"/>
<sequence>MSLRELDLLKTCRSDDCDLVKDFYEPCLKRSLTYDRAVGFFSSSALALVARGLTAFIQAGGGCGWSRRPSCLQQTWPRSLKDWNSEIWCFGEFSHLWRVGE</sequence>
<reference evidence="1 2" key="1">
    <citation type="submission" date="2024-10" db="EMBL/GenBank/DDBJ databases">
        <authorList>
            <person name="Ratan Roy A."/>
            <person name="Morales Sandoval P.H."/>
            <person name="De Los Santos Villalobos S."/>
            <person name="Chakraborty S."/>
            <person name="Mukherjee J."/>
        </authorList>
    </citation>
    <scope>NUCLEOTIDE SEQUENCE [LARGE SCALE GENOMIC DNA]</scope>
    <source>
        <strain evidence="1 2">S1</strain>
    </source>
</reference>
<accession>A0ABW6ICN4</accession>
<organism evidence="1 2">
    <name type="scientific">Almyronema epifaneia S1</name>
    <dbReference type="NCBI Taxonomy" id="2991925"/>
    <lineage>
        <taxon>Bacteria</taxon>
        <taxon>Bacillati</taxon>
        <taxon>Cyanobacteriota</taxon>
        <taxon>Cyanophyceae</taxon>
        <taxon>Nodosilineales</taxon>
        <taxon>Nodosilineaceae</taxon>
        <taxon>Almyronema</taxon>
        <taxon>Almyronema epifaneia</taxon>
    </lineage>
</organism>
<dbReference type="Proteomes" id="UP001600165">
    <property type="component" value="Unassembled WGS sequence"/>
</dbReference>
<evidence type="ECO:0000313" key="1">
    <source>
        <dbReference type="EMBL" id="MFE4105916.1"/>
    </source>
</evidence>
<protein>
    <submittedName>
        <fullName evidence="1">Uncharacterized protein</fullName>
    </submittedName>
</protein>